<dbReference type="InterPro" id="IPR017901">
    <property type="entry name" value="C-CAP_CF_C-like"/>
</dbReference>
<feature type="region of interest" description="Disordered" evidence="4">
    <location>
        <begin position="118"/>
        <end position="149"/>
    </location>
</feature>
<evidence type="ECO:0000256" key="1">
    <source>
        <dbReference type="ARBA" id="ARBA00004496"/>
    </source>
</evidence>
<organism evidence="6 7">
    <name type="scientific">Kwoniella newhampshirensis</name>
    <dbReference type="NCBI Taxonomy" id="1651941"/>
    <lineage>
        <taxon>Eukaryota</taxon>
        <taxon>Fungi</taxon>
        <taxon>Dikarya</taxon>
        <taxon>Basidiomycota</taxon>
        <taxon>Agaricomycotina</taxon>
        <taxon>Tremellomycetes</taxon>
        <taxon>Tremellales</taxon>
        <taxon>Cryptococcaceae</taxon>
        <taxon>Kwoniella</taxon>
    </lineage>
</organism>
<proteinExistence type="inferred from homology"/>
<keyword evidence="3" id="KW-0963">Cytoplasm</keyword>
<dbReference type="GO" id="GO:0007023">
    <property type="term" value="P:post-chaperonin tubulin folding pathway"/>
    <property type="evidence" value="ECO:0007669"/>
    <property type="project" value="InterPro"/>
</dbReference>
<dbReference type="GO" id="GO:0007021">
    <property type="term" value="P:tubulin complex assembly"/>
    <property type="evidence" value="ECO:0007669"/>
    <property type="project" value="TreeGrafter"/>
</dbReference>
<feature type="region of interest" description="Disordered" evidence="4">
    <location>
        <begin position="205"/>
        <end position="246"/>
    </location>
</feature>
<comment type="subcellular location">
    <subcellularLocation>
        <location evidence="1">Cytoplasm</location>
    </subcellularLocation>
</comment>
<dbReference type="KEGG" id="kne:92181716"/>
<gene>
    <name evidence="6" type="ORF">IAR55_004458</name>
</gene>
<dbReference type="Proteomes" id="UP001388673">
    <property type="component" value="Unassembled WGS sequence"/>
</dbReference>
<comment type="similarity">
    <text evidence="2">Belongs to the TBCC family.</text>
</comment>
<dbReference type="EMBL" id="JBCAWK010000008">
    <property type="protein sequence ID" value="KAK8850540.1"/>
    <property type="molecule type" value="Genomic_DNA"/>
</dbReference>
<name>A0AAW0YX78_9TREE</name>
<dbReference type="Gene3D" id="1.20.58.1250">
    <property type="entry name" value="Tubulin Binding Cofactor C, N-terminal domain"/>
    <property type="match status" value="1"/>
</dbReference>
<dbReference type="GeneID" id="92181716"/>
<feature type="compositionally biased region" description="Low complexity" evidence="4">
    <location>
        <begin position="118"/>
        <end position="132"/>
    </location>
</feature>
<feature type="compositionally biased region" description="Pro residues" evidence="4">
    <location>
        <begin position="215"/>
        <end position="229"/>
    </location>
</feature>
<dbReference type="InterPro" id="IPR038397">
    <property type="entry name" value="TBCC_N_sf"/>
</dbReference>
<evidence type="ECO:0000313" key="6">
    <source>
        <dbReference type="EMBL" id="KAK8850540.1"/>
    </source>
</evidence>
<sequence length="398" mass="42748">MSNGISTSQAGDFHNTFQLRQREIVDLLESSGAASRLPDISRLITRLRGDVEGSTGWLPKYDRARYERRLSDLEMRLAHLRAKERPKAKFGFKARPKPIPSTSDPTIPGQGVCDAMSGPSSSSSVIISTSGSNPKGIHRDPSSSYSSNTAMSTEAFAKTTAPRAPSSSHTIASLSYTLVHPPPNVVGSYTLSLASLSHSIIDLRSRPSTEEPTSPTSPPPPPPPPPPPTLSSSSDTSPSFPQKAAADTTLTSLHAQGLKRCVLVVPTMKGSAMFSDIEDCLIIVGAQQFRMHSSRNTTVLLHVGSLPVIEHSTSIQFGACPNELLPSPLPGYTSKHALVQDFDWVRGGQSPNWNILSPSESDRTQILILKLLSRLEDGGDVDVQQALDELLPSTTQIS</sequence>
<feature type="compositionally biased region" description="Low complexity" evidence="4">
    <location>
        <begin position="230"/>
        <end position="241"/>
    </location>
</feature>
<evidence type="ECO:0000256" key="3">
    <source>
        <dbReference type="ARBA" id="ARBA00022490"/>
    </source>
</evidence>
<comment type="caution">
    <text evidence="6">The sequence shown here is derived from an EMBL/GenBank/DDBJ whole genome shotgun (WGS) entry which is preliminary data.</text>
</comment>
<accession>A0AAW0YX78</accession>
<reference evidence="6 7" key="1">
    <citation type="journal article" date="2024" name="bioRxiv">
        <title>Comparative genomics of Cryptococcus and Kwoniella reveals pathogenesis evolution and contrasting karyotype dynamics via intercentromeric recombination or chromosome fusion.</title>
        <authorList>
            <person name="Coelho M.A."/>
            <person name="David-Palma M."/>
            <person name="Shea T."/>
            <person name="Bowers K."/>
            <person name="McGinley-Smith S."/>
            <person name="Mohammad A.W."/>
            <person name="Gnirke A."/>
            <person name="Yurkov A.M."/>
            <person name="Nowrousian M."/>
            <person name="Sun S."/>
            <person name="Cuomo C.A."/>
            <person name="Heitman J."/>
        </authorList>
    </citation>
    <scope>NUCLEOTIDE SEQUENCE [LARGE SCALE GENOMIC DNA]</scope>
    <source>
        <strain evidence="6 7">CBS 13917</strain>
    </source>
</reference>
<dbReference type="PANTHER" id="PTHR15139:SF0">
    <property type="entry name" value="TUBULIN-SPECIFIC CHAPERONE C"/>
    <property type="match status" value="1"/>
</dbReference>
<evidence type="ECO:0000256" key="4">
    <source>
        <dbReference type="SAM" id="MobiDB-lite"/>
    </source>
</evidence>
<keyword evidence="7" id="KW-1185">Reference proteome</keyword>
<dbReference type="SUPFAM" id="SSF101447">
    <property type="entry name" value="Formin homology 2 domain (FH2 domain)"/>
    <property type="match status" value="1"/>
</dbReference>
<dbReference type="Pfam" id="PF07986">
    <property type="entry name" value="TBCC"/>
    <property type="match status" value="1"/>
</dbReference>
<evidence type="ECO:0000313" key="7">
    <source>
        <dbReference type="Proteomes" id="UP001388673"/>
    </source>
</evidence>
<dbReference type="AlphaFoldDB" id="A0AAW0YX78"/>
<protein>
    <recommendedName>
        <fullName evidence="5">C-CAP/cofactor C-like domain-containing protein</fullName>
    </recommendedName>
</protein>
<dbReference type="RefSeq" id="XP_066801971.1">
    <property type="nucleotide sequence ID" value="XM_066947557.1"/>
</dbReference>
<dbReference type="PANTHER" id="PTHR15139">
    <property type="entry name" value="TUBULIN FOLDING COFACTOR C"/>
    <property type="match status" value="1"/>
</dbReference>
<dbReference type="InterPro" id="IPR027684">
    <property type="entry name" value="TBCC"/>
</dbReference>
<evidence type="ECO:0000256" key="2">
    <source>
        <dbReference type="ARBA" id="ARBA00008848"/>
    </source>
</evidence>
<evidence type="ECO:0000259" key="5">
    <source>
        <dbReference type="PROSITE" id="PS51329"/>
    </source>
</evidence>
<dbReference type="PROSITE" id="PS51329">
    <property type="entry name" value="C_CAP_COFACTOR_C"/>
    <property type="match status" value="1"/>
</dbReference>
<dbReference type="GO" id="GO:0005737">
    <property type="term" value="C:cytoplasm"/>
    <property type="evidence" value="ECO:0007669"/>
    <property type="project" value="UniProtKB-SubCell"/>
</dbReference>
<dbReference type="Gene3D" id="2.160.20.70">
    <property type="match status" value="1"/>
</dbReference>
<dbReference type="InterPro" id="IPR012945">
    <property type="entry name" value="Tubulin-bd_cofactor_C_dom"/>
</dbReference>
<dbReference type="InterPro" id="IPR016098">
    <property type="entry name" value="CAP/MinC_C"/>
</dbReference>
<feature type="domain" description="C-CAP/cofactor C-like" evidence="5">
    <location>
        <begin position="227"/>
        <end position="344"/>
    </location>
</feature>